<gene>
    <name evidence="1" type="ORF">TBRA_LOCUS228</name>
</gene>
<dbReference type="AlphaFoldDB" id="A0A6H5I109"/>
<evidence type="ECO:0000313" key="1">
    <source>
        <dbReference type="EMBL" id="CAB0027998.1"/>
    </source>
</evidence>
<accession>A0A6H5I109</accession>
<dbReference type="EMBL" id="CADCXV010000055">
    <property type="protein sequence ID" value="CAB0027998.1"/>
    <property type="molecule type" value="Genomic_DNA"/>
</dbReference>
<name>A0A6H5I109_9HYME</name>
<dbReference type="Proteomes" id="UP000479190">
    <property type="component" value="Unassembled WGS sequence"/>
</dbReference>
<keyword evidence="2" id="KW-1185">Reference proteome</keyword>
<evidence type="ECO:0000313" key="2">
    <source>
        <dbReference type="Proteomes" id="UP000479190"/>
    </source>
</evidence>
<feature type="non-terminal residue" evidence="1">
    <location>
        <position position="56"/>
    </location>
</feature>
<reference evidence="1 2" key="1">
    <citation type="submission" date="2020-02" db="EMBL/GenBank/DDBJ databases">
        <authorList>
            <person name="Ferguson B K."/>
        </authorList>
    </citation>
    <scope>NUCLEOTIDE SEQUENCE [LARGE SCALE GENOMIC DNA]</scope>
</reference>
<protein>
    <submittedName>
        <fullName evidence="1">Uncharacterized protein</fullName>
    </submittedName>
</protein>
<organism evidence="1 2">
    <name type="scientific">Trichogramma brassicae</name>
    <dbReference type="NCBI Taxonomy" id="86971"/>
    <lineage>
        <taxon>Eukaryota</taxon>
        <taxon>Metazoa</taxon>
        <taxon>Ecdysozoa</taxon>
        <taxon>Arthropoda</taxon>
        <taxon>Hexapoda</taxon>
        <taxon>Insecta</taxon>
        <taxon>Pterygota</taxon>
        <taxon>Neoptera</taxon>
        <taxon>Endopterygota</taxon>
        <taxon>Hymenoptera</taxon>
        <taxon>Apocrita</taxon>
        <taxon>Proctotrupomorpha</taxon>
        <taxon>Chalcidoidea</taxon>
        <taxon>Trichogrammatidae</taxon>
        <taxon>Trichogramma</taxon>
    </lineage>
</organism>
<proteinExistence type="predicted"/>
<sequence length="56" mass="6275">MEGVPDVREVSEFLTLIPRVCRCSSVTAQLRVLPRVRLRTEGRDCLADCCLLAART</sequence>